<keyword evidence="3" id="KW-1185">Reference proteome</keyword>
<dbReference type="EMBL" id="CAJGYM010000002">
    <property type="protein sequence ID" value="CAD6185150.1"/>
    <property type="molecule type" value="Genomic_DNA"/>
</dbReference>
<keyword evidence="1" id="KW-0472">Membrane</keyword>
<feature type="transmembrane region" description="Helical" evidence="1">
    <location>
        <begin position="175"/>
        <end position="197"/>
    </location>
</feature>
<evidence type="ECO:0000313" key="3">
    <source>
        <dbReference type="Proteomes" id="UP000835052"/>
    </source>
</evidence>
<dbReference type="AlphaFoldDB" id="A0A8S1GUF2"/>
<evidence type="ECO:0000313" key="2">
    <source>
        <dbReference type="EMBL" id="CAD6185150.1"/>
    </source>
</evidence>
<keyword evidence="1" id="KW-0812">Transmembrane</keyword>
<name>A0A8S1GUF2_9PELO</name>
<comment type="caution">
    <text evidence="2">The sequence shown here is derived from an EMBL/GenBank/DDBJ whole genome shotgun (WGS) entry which is preliminary data.</text>
</comment>
<proteinExistence type="predicted"/>
<evidence type="ECO:0008006" key="4">
    <source>
        <dbReference type="Google" id="ProtNLM"/>
    </source>
</evidence>
<dbReference type="Proteomes" id="UP000835052">
    <property type="component" value="Unassembled WGS sequence"/>
</dbReference>
<sequence>MQRADREKRQFFQQTRSLSNGYASDGNPLLNEDVYNIFMQTILHGFNVFKIKMYNDRAFIYRTRRSYWLGDRYYYMDNRYYLPTRDTCAYRMNETQRKDLYYEEDNTPIFDIIYQCQRYVEYCCGLDCCMIDQINRPPDRPHHMKYPWSDPNGSSGLHTGMCFCRWCDRLRPNPLLFVFCVSFCCLAFGLCIAIYDINQYGSGLYLALVSVVTVVVVLAFCLVGTEEQTEPTVAKKVWSTTRQTMRRFKKDSPGGAGVEIRIVNIDIDAEAARTSSSDSYSAPDSHRALANCEVSV</sequence>
<organism evidence="2 3">
    <name type="scientific">Caenorhabditis auriculariae</name>
    <dbReference type="NCBI Taxonomy" id="2777116"/>
    <lineage>
        <taxon>Eukaryota</taxon>
        <taxon>Metazoa</taxon>
        <taxon>Ecdysozoa</taxon>
        <taxon>Nematoda</taxon>
        <taxon>Chromadorea</taxon>
        <taxon>Rhabditida</taxon>
        <taxon>Rhabditina</taxon>
        <taxon>Rhabditomorpha</taxon>
        <taxon>Rhabditoidea</taxon>
        <taxon>Rhabditidae</taxon>
        <taxon>Peloderinae</taxon>
        <taxon>Caenorhabditis</taxon>
    </lineage>
</organism>
<feature type="transmembrane region" description="Helical" evidence="1">
    <location>
        <begin position="203"/>
        <end position="225"/>
    </location>
</feature>
<reference evidence="2" key="1">
    <citation type="submission" date="2020-10" db="EMBL/GenBank/DDBJ databases">
        <authorList>
            <person name="Kikuchi T."/>
        </authorList>
    </citation>
    <scope>NUCLEOTIDE SEQUENCE</scope>
    <source>
        <strain evidence="2">NKZ352</strain>
    </source>
</reference>
<gene>
    <name evidence="2" type="ORF">CAUJ_LOCUS1069</name>
</gene>
<evidence type="ECO:0000256" key="1">
    <source>
        <dbReference type="SAM" id="Phobius"/>
    </source>
</evidence>
<accession>A0A8S1GUF2</accession>
<dbReference type="OrthoDB" id="5831507at2759"/>
<keyword evidence="1" id="KW-1133">Transmembrane helix</keyword>
<protein>
    <recommendedName>
        <fullName evidence="4">CX domain-containing protein</fullName>
    </recommendedName>
</protein>